<gene>
    <name evidence="10" type="ORF">DRP43_02010</name>
</gene>
<keyword evidence="3" id="KW-0547">Nucleotide-binding</keyword>
<dbReference type="PROSITE" id="PS50929">
    <property type="entry name" value="ABC_TM1F"/>
    <property type="match status" value="1"/>
</dbReference>
<dbReference type="AlphaFoldDB" id="A0A660SMD2"/>
<accession>A0A660SMD2</accession>
<keyword evidence="2 7" id="KW-0812">Transmembrane</keyword>
<dbReference type="GO" id="GO:0016887">
    <property type="term" value="F:ATP hydrolysis activity"/>
    <property type="evidence" value="ECO:0007669"/>
    <property type="project" value="InterPro"/>
</dbReference>
<dbReference type="GO" id="GO:0005886">
    <property type="term" value="C:plasma membrane"/>
    <property type="evidence" value="ECO:0007669"/>
    <property type="project" value="UniProtKB-SubCell"/>
</dbReference>
<dbReference type="Gene3D" id="3.40.50.300">
    <property type="entry name" value="P-loop containing nucleotide triphosphate hydrolases"/>
    <property type="match status" value="1"/>
</dbReference>
<dbReference type="InterPro" id="IPR003593">
    <property type="entry name" value="AAA+_ATPase"/>
</dbReference>
<dbReference type="InterPro" id="IPR003439">
    <property type="entry name" value="ABC_transporter-like_ATP-bd"/>
</dbReference>
<keyword evidence="4" id="KW-0067">ATP-binding</keyword>
<dbReference type="InterPro" id="IPR039421">
    <property type="entry name" value="Type_1_exporter"/>
</dbReference>
<evidence type="ECO:0000256" key="3">
    <source>
        <dbReference type="ARBA" id="ARBA00022741"/>
    </source>
</evidence>
<dbReference type="SUPFAM" id="SSF90123">
    <property type="entry name" value="ABC transporter transmembrane region"/>
    <property type="match status" value="1"/>
</dbReference>
<dbReference type="PANTHER" id="PTHR43394">
    <property type="entry name" value="ATP-DEPENDENT PERMEASE MDL1, MITOCHONDRIAL"/>
    <property type="match status" value="1"/>
</dbReference>
<feature type="domain" description="ABC transmembrane type-1" evidence="9">
    <location>
        <begin position="17"/>
        <end position="299"/>
    </location>
</feature>
<keyword evidence="5 7" id="KW-1133">Transmembrane helix</keyword>
<feature type="domain" description="ABC transporter" evidence="8">
    <location>
        <begin position="328"/>
        <end position="515"/>
    </location>
</feature>
<evidence type="ECO:0000256" key="1">
    <source>
        <dbReference type="ARBA" id="ARBA00004651"/>
    </source>
</evidence>
<dbReference type="SUPFAM" id="SSF52540">
    <property type="entry name" value="P-loop containing nucleoside triphosphate hydrolases"/>
    <property type="match status" value="1"/>
</dbReference>
<dbReference type="Pfam" id="PF00664">
    <property type="entry name" value="ABC_membrane"/>
    <property type="match status" value="1"/>
</dbReference>
<comment type="subcellular location">
    <subcellularLocation>
        <location evidence="1">Cell membrane</location>
        <topology evidence="1">Multi-pass membrane protein</topology>
    </subcellularLocation>
</comment>
<evidence type="ECO:0000256" key="2">
    <source>
        <dbReference type="ARBA" id="ARBA00022692"/>
    </source>
</evidence>
<feature type="transmembrane region" description="Helical" evidence="7">
    <location>
        <begin position="273"/>
        <end position="291"/>
    </location>
</feature>
<dbReference type="Pfam" id="PF00005">
    <property type="entry name" value="ABC_tran"/>
    <property type="match status" value="1"/>
</dbReference>
<dbReference type="PROSITE" id="PS50893">
    <property type="entry name" value="ABC_TRANSPORTER_2"/>
    <property type="match status" value="1"/>
</dbReference>
<dbReference type="CDD" id="cd07346">
    <property type="entry name" value="ABC_6TM_exporters"/>
    <property type="match status" value="1"/>
</dbReference>
<evidence type="ECO:0000259" key="9">
    <source>
        <dbReference type="PROSITE" id="PS50929"/>
    </source>
</evidence>
<dbReference type="InterPro" id="IPR011527">
    <property type="entry name" value="ABC1_TM_dom"/>
</dbReference>
<organism evidence="10 11">
    <name type="scientific">candidate division TA06 bacterium</name>
    <dbReference type="NCBI Taxonomy" id="2250710"/>
    <lineage>
        <taxon>Bacteria</taxon>
        <taxon>Bacteria division TA06</taxon>
    </lineage>
</organism>
<comment type="caution">
    <text evidence="10">The sequence shown here is derived from an EMBL/GenBank/DDBJ whole genome shotgun (WGS) entry which is preliminary data.</text>
</comment>
<dbReference type="Gene3D" id="1.20.1560.10">
    <property type="entry name" value="ABC transporter type 1, transmembrane domain"/>
    <property type="match status" value="1"/>
</dbReference>
<evidence type="ECO:0000256" key="6">
    <source>
        <dbReference type="ARBA" id="ARBA00023136"/>
    </source>
</evidence>
<dbReference type="GO" id="GO:0005524">
    <property type="term" value="F:ATP binding"/>
    <property type="evidence" value="ECO:0007669"/>
    <property type="project" value="UniProtKB-KW"/>
</dbReference>
<dbReference type="InterPro" id="IPR027417">
    <property type="entry name" value="P-loop_NTPase"/>
</dbReference>
<feature type="transmembrane region" description="Helical" evidence="7">
    <location>
        <begin position="135"/>
        <end position="152"/>
    </location>
</feature>
<proteinExistence type="predicted"/>
<evidence type="ECO:0000256" key="7">
    <source>
        <dbReference type="SAM" id="Phobius"/>
    </source>
</evidence>
<feature type="transmembrane region" description="Helical" evidence="7">
    <location>
        <begin position="15"/>
        <end position="41"/>
    </location>
</feature>
<dbReference type="GO" id="GO:0015421">
    <property type="term" value="F:ABC-type oligopeptide transporter activity"/>
    <property type="evidence" value="ECO:0007669"/>
    <property type="project" value="TreeGrafter"/>
</dbReference>
<dbReference type="PANTHER" id="PTHR43394:SF1">
    <property type="entry name" value="ATP-BINDING CASSETTE SUB-FAMILY B MEMBER 10, MITOCHONDRIAL"/>
    <property type="match status" value="1"/>
</dbReference>
<evidence type="ECO:0000259" key="8">
    <source>
        <dbReference type="PROSITE" id="PS50893"/>
    </source>
</evidence>
<evidence type="ECO:0000256" key="5">
    <source>
        <dbReference type="ARBA" id="ARBA00022989"/>
    </source>
</evidence>
<dbReference type="SMART" id="SM00382">
    <property type="entry name" value="AAA"/>
    <property type="match status" value="1"/>
</dbReference>
<dbReference type="EMBL" id="QNBD01000069">
    <property type="protein sequence ID" value="RKX71903.1"/>
    <property type="molecule type" value="Genomic_DNA"/>
</dbReference>
<evidence type="ECO:0000313" key="10">
    <source>
        <dbReference type="EMBL" id="RKX71903.1"/>
    </source>
</evidence>
<feature type="transmembrane region" description="Helical" evidence="7">
    <location>
        <begin position="53"/>
        <end position="74"/>
    </location>
</feature>
<evidence type="ECO:0000256" key="4">
    <source>
        <dbReference type="ARBA" id="ARBA00022840"/>
    </source>
</evidence>
<sequence>MKRLMFIIGKNKIRFLWLSIAGFILDVIISMTNPLIIKILIDRGIIGKNVRFFVIFTLIAFLFFTLYRLGMLWYSLSFRKLKNITIKDITLKQLDAYYKFPYKEIIKNDTGHYLSRIYDESSAATELTLSTFSQLFISIAAFIGSFCVALYLSWRVTVILIVIIPPIYLLSQKFSAKITQKSKKEKSKEAKVRNLLGRLIDAYKNIKIFNLYDIANNKINDYFDKYLMVFYSRFKISNLFSTYSGILISSQELIILAVTGYEVMKGRMTIGGLMGYMNAFSMVVMNALAIVKTIPTLSKIKGDVNRLIEFRNIGNKVNQLSEKNSGNIKLNKLKFAYDSSKTIFSDLNFEAKKGEKILVIGDNGSGKSTFIHILLNLLHPSEGKAELYSIERISALTLPFYFIPGSLKDNVNYNNLSNERKDMFYTLLEKISLKGYEDKDPSSFSTGERQKCAIIMTLIKNADLYIFDEPIANVDKKSKDPIMEMILKYTERKTLIVILHGEEKYYKKFDSIFNI</sequence>
<feature type="transmembrane region" description="Helical" evidence="7">
    <location>
        <begin position="240"/>
        <end position="261"/>
    </location>
</feature>
<name>A0A660SMD2_UNCT6</name>
<evidence type="ECO:0000313" key="11">
    <source>
        <dbReference type="Proteomes" id="UP000271125"/>
    </source>
</evidence>
<keyword evidence="6 7" id="KW-0472">Membrane</keyword>
<reference evidence="10 11" key="1">
    <citation type="submission" date="2018-06" db="EMBL/GenBank/DDBJ databases">
        <title>Extensive metabolic versatility and redundancy in microbially diverse, dynamic hydrothermal sediments.</title>
        <authorList>
            <person name="Dombrowski N."/>
            <person name="Teske A."/>
            <person name="Baker B.J."/>
        </authorList>
    </citation>
    <scope>NUCLEOTIDE SEQUENCE [LARGE SCALE GENOMIC DNA]</scope>
    <source>
        <strain evidence="10">B10_G13</strain>
    </source>
</reference>
<protein>
    <submittedName>
        <fullName evidence="10">Uncharacterized protein</fullName>
    </submittedName>
</protein>
<dbReference type="InterPro" id="IPR036640">
    <property type="entry name" value="ABC1_TM_sf"/>
</dbReference>
<dbReference type="Proteomes" id="UP000271125">
    <property type="component" value="Unassembled WGS sequence"/>
</dbReference>